<evidence type="ECO:0000313" key="1">
    <source>
        <dbReference type="EMBL" id="KKN26630.1"/>
    </source>
</evidence>
<organism evidence="1">
    <name type="scientific">marine sediment metagenome</name>
    <dbReference type="NCBI Taxonomy" id="412755"/>
    <lineage>
        <taxon>unclassified sequences</taxon>
        <taxon>metagenomes</taxon>
        <taxon>ecological metagenomes</taxon>
    </lineage>
</organism>
<protein>
    <submittedName>
        <fullName evidence="1">Uncharacterized protein</fullName>
    </submittedName>
</protein>
<accession>A0A0F9P464</accession>
<proteinExistence type="predicted"/>
<dbReference type="SUPFAM" id="SSF57716">
    <property type="entry name" value="Glucocorticoid receptor-like (DNA-binding domain)"/>
    <property type="match status" value="1"/>
</dbReference>
<comment type="caution">
    <text evidence="1">The sequence shown here is derived from an EMBL/GenBank/DDBJ whole genome shotgun (WGS) entry which is preliminary data.</text>
</comment>
<dbReference type="AlphaFoldDB" id="A0A0F9P464"/>
<sequence>MKKVRICYNCKKEEGNQRLLTFKNEQYCIDCYTDVAIEYMNETETADIAATVENLRRSSIKYHIGSGISFGFEMQSELWFVKYGDRVLKDCLTPSEVYSSIFVLLDYMLLMLKKEK</sequence>
<name>A0A0F9P464_9ZZZZ</name>
<dbReference type="EMBL" id="LAZR01002704">
    <property type="protein sequence ID" value="KKN26630.1"/>
    <property type="molecule type" value="Genomic_DNA"/>
</dbReference>
<gene>
    <name evidence="1" type="ORF">LCGC14_0872580</name>
</gene>
<reference evidence="1" key="1">
    <citation type="journal article" date="2015" name="Nature">
        <title>Complex archaea that bridge the gap between prokaryotes and eukaryotes.</title>
        <authorList>
            <person name="Spang A."/>
            <person name="Saw J.H."/>
            <person name="Jorgensen S.L."/>
            <person name="Zaremba-Niedzwiedzka K."/>
            <person name="Martijn J."/>
            <person name="Lind A.E."/>
            <person name="van Eijk R."/>
            <person name="Schleper C."/>
            <person name="Guy L."/>
            <person name="Ettema T.J."/>
        </authorList>
    </citation>
    <scope>NUCLEOTIDE SEQUENCE</scope>
</reference>